<evidence type="ECO:0000313" key="1">
    <source>
        <dbReference type="EMBL" id="GFA89313.1"/>
    </source>
</evidence>
<dbReference type="InterPro" id="IPR036397">
    <property type="entry name" value="RNaseH_sf"/>
</dbReference>
<proteinExistence type="predicted"/>
<gene>
    <name evidence="1" type="ORF">Tci_661285</name>
</gene>
<dbReference type="AlphaFoldDB" id="A0A699KFX2"/>
<name>A0A699KFX2_TANCI</name>
<dbReference type="InterPro" id="IPR012337">
    <property type="entry name" value="RNaseH-like_sf"/>
</dbReference>
<dbReference type="SUPFAM" id="SSF53098">
    <property type="entry name" value="Ribonuclease H-like"/>
    <property type="match status" value="1"/>
</dbReference>
<dbReference type="EMBL" id="BKCJ010508895">
    <property type="protein sequence ID" value="GFA89313.1"/>
    <property type="molecule type" value="Genomic_DNA"/>
</dbReference>
<dbReference type="PANTHER" id="PTHR42648">
    <property type="entry name" value="TRANSPOSASE, PUTATIVE-RELATED"/>
    <property type="match status" value="1"/>
</dbReference>
<reference evidence="1" key="1">
    <citation type="journal article" date="2019" name="Sci. Rep.">
        <title>Draft genome of Tanacetum cinerariifolium, the natural source of mosquito coil.</title>
        <authorList>
            <person name="Yamashiro T."/>
            <person name="Shiraishi A."/>
            <person name="Satake H."/>
            <person name="Nakayama K."/>
        </authorList>
    </citation>
    <scope>NUCLEOTIDE SEQUENCE</scope>
</reference>
<accession>A0A699KFX2</accession>
<dbReference type="GO" id="GO:0003676">
    <property type="term" value="F:nucleic acid binding"/>
    <property type="evidence" value="ECO:0007669"/>
    <property type="project" value="InterPro"/>
</dbReference>
<sequence>MAIDINVTAPVNVTGKKNNDKKGKWKAEYLAHKARIVKQKFQGTCYNYDQPGHRAANCKIPKRVNPSQANMVNDNMDMIAIMKAVDNGEKLYMGNSATANIKGERDVILKMTFEKELKLSNVFKDEAIDKFVLYKTKVENRLGRKIKVVRSDIRGEYMSPFVELCAKHGIRQEFTTPYSP</sequence>
<dbReference type="Gene3D" id="3.30.420.10">
    <property type="entry name" value="Ribonuclease H-like superfamily/Ribonuclease H"/>
    <property type="match status" value="1"/>
</dbReference>
<comment type="caution">
    <text evidence="1">The sequence shown here is derived from an EMBL/GenBank/DDBJ whole genome shotgun (WGS) entry which is preliminary data.</text>
</comment>
<protein>
    <submittedName>
        <fullName evidence="1">Enoyl-[acyl-carrier-protein] reductase [NADH], chloroplastic</fullName>
    </submittedName>
</protein>
<organism evidence="1">
    <name type="scientific">Tanacetum cinerariifolium</name>
    <name type="common">Dalmatian daisy</name>
    <name type="synonym">Chrysanthemum cinerariifolium</name>
    <dbReference type="NCBI Taxonomy" id="118510"/>
    <lineage>
        <taxon>Eukaryota</taxon>
        <taxon>Viridiplantae</taxon>
        <taxon>Streptophyta</taxon>
        <taxon>Embryophyta</taxon>
        <taxon>Tracheophyta</taxon>
        <taxon>Spermatophyta</taxon>
        <taxon>Magnoliopsida</taxon>
        <taxon>eudicotyledons</taxon>
        <taxon>Gunneridae</taxon>
        <taxon>Pentapetalae</taxon>
        <taxon>asterids</taxon>
        <taxon>campanulids</taxon>
        <taxon>Asterales</taxon>
        <taxon>Asteraceae</taxon>
        <taxon>Asteroideae</taxon>
        <taxon>Anthemideae</taxon>
        <taxon>Anthemidinae</taxon>
        <taxon>Tanacetum</taxon>
    </lineage>
</organism>
<dbReference type="InterPro" id="IPR039537">
    <property type="entry name" value="Retrotran_Ty1/copia-like"/>
</dbReference>
<dbReference type="PANTHER" id="PTHR42648:SF20">
    <property type="entry name" value="RNA-DIRECTED DNA POLYMERASE"/>
    <property type="match status" value="1"/>
</dbReference>